<dbReference type="STRING" id="1121003.SAMN03080618_01113"/>
<evidence type="ECO:0000256" key="1">
    <source>
        <dbReference type="SAM" id="MobiDB-lite"/>
    </source>
</evidence>
<gene>
    <name evidence="2" type="ORF">SAMN03080618_01113</name>
</gene>
<feature type="region of interest" description="Disordered" evidence="1">
    <location>
        <begin position="1"/>
        <end position="33"/>
    </location>
</feature>
<organism evidence="2 3">
    <name type="scientific">Aquamicrobium aerolatum DSM 21857</name>
    <dbReference type="NCBI Taxonomy" id="1121003"/>
    <lineage>
        <taxon>Bacteria</taxon>
        <taxon>Pseudomonadati</taxon>
        <taxon>Pseudomonadota</taxon>
        <taxon>Alphaproteobacteria</taxon>
        <taxon>Hyphomicrobiales</taxon>
        <taxon>Phyllobacteriaceae</taxon>
        <taxon>Aerobium</taxon>
    </lineage>
</organism>
<proteinExistence type="predicted"/>
<accession>A0A1I3KAI0</accession>
<feature type="compositionally biased region" description="Polar residues" evidence="1">
    <location>
        <begin position="1"/>
        <end position="10"/>
    </location>
</feature>
<name>A0A1I3KAI0_9HYPH</name>
<evidence type="ECO:0000313" key="3">
    <source>
        <dbReference type="Proteomes" id="UP000242763"/>
    </source>
</evidence>
<protein>
    <submittedName>
        <fullName evidence="2">Uncharacterized protein</fullName>
    </submittedName>
</protein>
<dbReference type="AlphaFoldDB" id="A0A1I3KAI0"/>
<reference evidence="3" key="1">
    <citation type="submission" date="2016-10" db="EMBL/GenBank/DDBJ databases">
        <authorList>
            <person name="Varghese N."/>
            <person name="Submissions S."/>
        </authorList>
    </citation>
    <scope>NUCLEOTIDE SEQUENCE [LARGE SCALE GENOMIC DNA]</scope>
    <source>
        <strain evidence="3">DSM 21857</strain>
    </source>
</reference>
<dbReference type="Proteomes" id="UP000242763">
    <property type="component" value="Unassembled WGS sequence"/>
</dbReference>
<sequence>MVTGVNSHASVVTHLTAPGTSKPSLLAERGETVSRREIEATPTYFRSISSISCGSLAGAYSSLMATDTQTQTSTLQRSGTPAILSGSGIPAALQAYEEADNAFDV</sequence>
<evidence type="ECO:0000313" key="2">
    <source>
        <dbReference type="EMBL" id="SFI69340.1"/>
    </source>
</evidence>
<dbReference type="EMBL" id="FORF01000005">
    <property type="protein sequence ID" value="SFI69340.1"/>
    <property type="molecule type" value="Genomic_DNA"/>
</dbReference>
<keyword evidence="3" id="KW-1185">Reference proteome</keyword>